<sequence length="108" mass="12544">MDSAKDFINSEVAINQVQEDAQNDEDNKIQDDDKIDDEAHEISNLNPTTICIKNEESIKIDSLLNDLYKSGKSKSEILDQLSKFCFENKLRRSKILEIHKRILHRNKL</sequence>
<organism evidence="2">
    <name type="scientific">Euplotes harpa</name>
    <dbReference type="NCBI Taxonomy" id="151035"/>
    <lineage>
        <taxon>Eukaryota</taxon>
        <taxon>Sar</taxon>
        <taxon>Alveolata</taxon>
        <taxon>Ciliophora</taxon>
        <taxon>Intramacronucleata</taxon>
        <taxon>Spirotrichea</taxon>
        <taxon>Hypotrichia</taxon>
        <taxon>Euplotida</taxon>
        <taxon>Euplotidae</taxon>
        <taxon>Euplotes</taxon>
    </lineage>
</organism>
<evidence type="ECO:0000256" key="1">
    <source>
        <dbReference type="SAM" id="MobiDB-lite"/>
    </source>
</evidence>
<reference evidence="2" key="1">
    <citation type="submission" date="2021-01" db="EMBL/GenBank/DDBJ databases">
        <authorList>
            <person name="Corre E."/>
            <person name="Pelletier E."/>
            <person name="Niang G."/>
            <person name="Scheremetjew M."/>
            <person name="Finn R."/>
            <person name="Kale V."/>
            <person name="Holt S."/>
            <person name="Cochrane G."/>
            <person name="Meng A."/>
            <person name="Brown T."/>
            <person name="Cohen L."/>
        </authorList>
    </citation>
    <scope>NUCLEOTIDE SEQUENCE</scope>
    <source>
        <strain evidence="2">FSP1.4</strain>
    </source>
</reference>
<proteinExistence type="predicted"/>
<dbReference type="AlphaFoldDB" id="A0A7S3J1D4"/>
<gene>
    <name evidence="2" type="ORF">EHAR0213_LOCUS2053</name>
</gene>
<accession>A0A7S3J1D4</accession>
<name>A0A7S3J1D4_9SPIT</name>
<protein>
    <submittedName>
        <fullName evidence="2">Uncharacterized protein</fullName>
    </submittedName>
</protein>
<dbReference type="EMBL" id="HBII01004479">
    <property type="protein sequence ID" value="CAE0343146.1"/>
    <property type="molecule type" value="Transcribed_RNA"/>
</dbReference>
<evidence type="ECO:0000313" key="2">
    <source>
        <dbReference type="EMBL" id="CAE0343146.1"/>
    </source>
</evidence>
<feature type="region of interest" description="Disordered" evidence="1">
    <location>
        <begin position="15"/>
        <end position="40"/>
    </location>
</feature>